<reference evidence="2" key="3">
    <citation type="submission" date="2018-08" db="UniProtKB">
        <authorList>
            <consortium name="EnsemblPlants"/>
        </authorList>
    </citation>
    <scope>IDENTIFICATION</scope>
    <source>
        <strain evidence="2">cv. Bd21</strain>
    </source>
</reference>
<keyword evidence="3" id="KW-1185">Reference proteome</keyword>
<evidence type="ECO:0000313" key="1">
    <source>
        <dbReference type="EMBL" id="PNT77594.1"/>
    </source>
</evidence>
<sequence>MMKFDALSVLSNDYMKEQIAGDKLCKLVSKRKKLPHRALDMWKYNMMHQKDIFSDLWYTECVLTYITPTRLSSLGFFKKLMLRFLKKLLLLI</sequence>
<dbReference type="EnsemblPlants" id="PNT77594">
    <property type="protein sequence ID" value="PNT77594"/>
    <property type="gene ID" value="BRADI_1g65452v3"/>
</dbReference>
<evidence type="ECO:0000313" key="2">
    <source>
        <dbReference type="EnsemblPlants" id="PNT77594"/>
    </source>
</evidence>
<proteinExistence type="predicted"/>
<gene>
    <name evidence="1" type="ORF">BRADI_1g65452v3</name>
</gene>
<reference evidence="1" key="2">
    <citation type="submission" date="2017-06" db="EMBL/GenBank/DDBJ databases">
        <title>WGS assembly of Brachypodium distachyon.</title>
        <authorList>
            <consortium name="The International Brachypodium Initiative"/>
            <person name="Lucas S."/>
            <person name="Harmon-Smith M."/>
            <person name="Lail K."/>
            <person name="Tice H."/>
            <person name="Grimwood J."/>
            <person name="Bruce D."/>
            <person name="Barry K."/>
            <person name="Shu S."/>
            <person name="Lindquist E."/>
            <person name="Wang M."/>
            <person name="Pitluck S."/>
            <person name="Vogel J.P."/>
            <person name="Garvin D.F."/>
            <person name="Mockler T.C."/>
            <person name="Schmutz J."/>
            <person name="Rokhsar D."/>
            <person name="Bevan M.W."/>
        </authorList>
    </citation>
    <scope>NUCLEOTIDE SEQUENCE</scope>
    <source>
        <strain evidence="1">Bd21</strain>
    </source>
</reference>
<accession>A0A2K2DTI8</accession>
<dbReference type="Proteomes" id="UP000008810">
    <property type="component" value="Chromosome 1"/>
</dbReference>
<evidence type="ECO:0000313" key="3">
    <source>
        <dbReference type="Proteomes" id="UP000008810"/>
    </source>
</evidence>
<dbReference type="InParanoid" id="A0A2K2DTI8"/>
<dbReference type="AlphaFoldDB" id="A0A2K2DTI8"/>
<dbReference type="OrthoDB" id="10071381at2759"/>
<protein>
    <submittedName>
        <fullName evidence="1 2">Uncharacterized protein</fullName>
    </submittedName>
</protein>
<dbReference type="Gramene" id="PNT77594">
    <property type="protein sequence ID" value="PNT77594"/>
    <property type="gene ID" value="BRADI_1g65452v3"/>
</dbReference>
<reference evidence="1 2" key="1">
    <citation type="journal article" date="2010" name="Nature">
        <title>Genome sequencing and analysis of the model grass Brachypodium distachyon.</title>
        <authorList>
            <consortium name="International Brachypodium Initiative"/>
        </authorList>
    </citation>
    <scope>NUCLEOTIDE SEQUENCE [LARGE SCALE GENOMIC DNA]</scope>
    <source>
        <strain evidence="1 2">Bd21</strain>
    </source>
</reference>
<organism evidence="1">
    <name type="scientific">Brachypodium distachyon</name>
    <name type="common">Purple false brome</name>
    <name type="synonym">Trachynia distachya</name>
    <dbReference type="NCBI Taxonomy" id="15368"/>
    <lineage>
        <taxon>Eukaryota</taxon>
        <taxon>Viridiplantae</taxon>
        <taxon>Streptophyta</taxon>
        <taxon>Embryophyta</taxon>
        <taxon>Tracheophyta</taxon>
        <taxon>Spermatophyta</taxon>
        <taxon>Magnoliopsida</taxon>
        <taxon>Liliopsida</taxon>
        <taxon>Poales</taxon>
        <taxon>Poaceae</taxon>
        <taxon>BOP clade</taxon>
        <taxon>Pooideae</taxon>
        <taxon>Stipodae</taxon>
        <taxon>Brachypodieae</taxon>
        <taxon>Brachypodium</taxon>
    </lineage>
</organism>
<name>A0A2K2DTI8_BRADI</name>
<dbReference type="EMBL" id="CM000880">
    <property type="protein sequence ID" value="PNT77594.1"/>
    <property type="molecule type" value="Genomic_DNA"/>
</dbReference>